<reference evidence="2 3" key="1">
    <citation type="submission" date="2014-06" db="EMBL/GenBank/DDBJ databases">
        <authorList>
            <person name="Swart Estienne"/>
        </authorList>
    </citation>
    <scope>NUCLEOTIDE SEQUENCE [LARGE SCALE GENOMIC DNA]</scope>
    <source>
        <strain evidence="2 3">130c</strain>
    </source>
</reference>
<feature type="compositionally biased region" description="Polar residues" evidence="1">
    <location>
        <begin position="1"/>
        <end position="16"/>
    </location>
</feature>
<feature type="compositionally biased region" description="Basic and acidic residues" evidence="1">
    <location>
        <begin position="32"/>
        <end position="47"/>
    </location>
</feature>
<evidence type="ECO:0000256" key="1">
    <source>
        <dbReference type="SAM" id="MobiDB-lite"/>
    </source>
</evidence>
<organism evidence="2 3">
    <name type="scientific">Stylonychia lemnae</name>
    <name type="common">Ciliate</name>
    <dbReference type="NCBI Taxonomy" id="5949"/>
    <lineage>
        <taxon>Eukaryota</taxon>
        <taxon>Sar</taxon>
        <taxon>Alveolata</taxon>
        <taxon>Ciliophora</taxon>
        <taxon>Intramacronucleata</taxon>
        <taxon>Spirotrichea</taxon>
        <taxon>Stichotrichia</taxon>
        <taxon>Sporadotrichida</taxon>
        <taxon>Oxytrichidae</taxon>
        <taxon>Stylonychinae</taxon>
        <taxon>Stylonychia</taxon>
    </lineage>
</organism>
<dbReference type="Proteomes" id="UP000039865">
    <property type="component" value="Unassembled WGS sequence"/>
</dbReference>
<feature type="region of interest" description="Disordered" evidence="1">
    <location>
        <begin position="1"/>
        <end position="47"/>
    </location>
</feature>
<proteinExistence type="predicted"/>
<evidence type="ECO:0000313" key="3">
    <source>
        <dbReference type="Proteomes" id="UP000039865"/>
    </source>
</evidence>
<dbReference type="InParanoid" id="A0A078A5X5"/>
<dbReference type="EMBL" id="CCKQ01006017">
    <property type="protein sequence ID" value="CDW77301.1"/>
    <property type="molecule type" value="Genomic_DNA"/>
</dbReference>
<protein>
    <submittedName>
        <fullName evidence="2">Uncharacterized protein</fullName>
    </submittedName>
</protein>
<evidence type="ECO:0000313" key="2">
    <source>
        <dbReference type="EMBL" id="CDW77301.1"/>
    </source>
</evidence>
<sequence>MESQTNNQELKQQQAMQLKDKPRSWVKRRSLSKQDRPQNFKTINKQDDNQSPEVIKFEQSLKAKIMMSLVNELIFNNVLNNNFWKEYSQYIYDHYSDETNKNTEFKIPLQELSLYFVILKRVSYKENLDITKTGLARIIKQHFLRYDSLELDQIDDYLNIVKNLMRSSYQMRLMCDKLIIQRTLTFFVNSAQSLSRSQMFDILFSLSQVKFDRNSLAYQFCNTFINTAQAHLESLKVEEMAIILRTINQHHLNHQSVQVFEYACRSLLMTTFNEIQQEQNLKRIFFTLHYIDDLIVLIEASLLLHKLNPTENKVETIIEALSLITSQPESVQLQHFKKLQHLINSNEIELKDPQVQQFFQYYIQKNFSLMPTDMKLNLVQLQKNIGFELQGISESIEKGFAEEMSDIQYIPKNSMGVYIQGLIEKEDTNNLSDETKNKILLAIDQCSPNYLVTISDTLIEGGIDFESHPEAWSRIARVVSDDSAVIGDWQFKKIAINLAYAKYNGTLERIIERFLKLSFQSDFLSCLLYRNIMLKNYPDQEIQIAQIEERAQNLLYHSVQSKTVELYNPMLRESLKRSKFIQMSTRSYTTKLIRGFKMLI</sequence>
<accession>A0A078A5X5</accession>
<name>A0A078A5X5_STYLE</name>
<keyword evidence="3" id="KW-1185">Reference proteome</keyword>
<dbReference type="AlphaFoldDB" id="A0A078A5X5"/>
<gene>
    <name evidence="2" type="primary">Contig544.g597</name>
    <name evidence="2" type="ORF">STYLEM_6261</name>
</gene>